<keyword evidence="6" id="KW-1185">Reference proteome</keyword>
<evidence type="ECO:0000256" key="1">
    <source>
        <dbReference type="ARBA" id="ARBA00022908"/>
    </source>
</evidence>
<name>A0ABX1PMK8_9RHOO</name>
<dbReference type="InterPro" id="IPR010998">
    <property type="entry name" value="Integrase_recombinase_N"/>
</dbReference>
<dbReference type="InterPro" id="IPR013762">
    <property type="entry name" value="Integrase-like_cat_sf"/>
</dbReference>
<reference evidence="5" key="1">
    <citation type="submission" date="2019-12" db="EMBL/GenBank/DDBJ databases">
        <title>Comparative genomics gives insights into the taxonomy of the Azoarcus-Aromatoleum group and reveals separate origins of nif in the plant-associated Azoarcus and non-plant-associated Aromatoleum sub-groups.</title>
        <authorList>
            <person name="Lafos M."/>
            <person name="Maluk M."/>
            <person name="Batista M."/>
            <person name="Junghare M."/>
            <person name="Carmona M."/>
            <person name="Faoro H."/>
            <person name="Cruz L.M."/>
            <person name="Battistoni F."/>
            <person name="De Souza E."/>
            <person name="Pedrosa F."/>
            <person name="Chen W.-M."/>
            <person name="Poole P.S."/>
            <person name="Dixon R.A."/>
            <person name="James E.K."/>
        </authorList>
    </citation>
    <scope>NUCLEOTIDE SEQUENCE</scope>
    <source>
        <strain evidence="5">LuFRes1</strain>
    </source>
</reference>
<dbReference type="InterPro" id="IPR011010">
    <property type="entry name" value="DNA_brk_join_enz"/>
</dbReference>
<keyword evidence="3" id="KW-0233">DNA recombination</keyword>
<evidence type="ECO:0000256" key="2">
    <source>
        <dbReference type="ARBA" id="ARBA00023125"/>
    </source>
</evidence>
<keyword evidence="2" id="KW-0238">DNA-binding</keyword>
<keyword evidence="1" id="KW-0229">DNA integration</keyword>
<dbReference type="PANTHER" id="PTHR30349">
    <property type="entry name" value="PHAGE INTEGRASE-RELATED"/>
    <property type="match status" value="1"/>
</dbReference>
<dbReference type="InterPro" id="IPR050090">
    <property type="entry name" value="Tyrosine_recombinase_XerCD"/>
</dbReference>
<organism evidence="5 6">
    <name type="scientific">Aromatoleum anaerobium</name>
    <dbReference type="NCBI Taxonomy" id="182180"/>
    <lineage>
        <taxon>Bacteria</taxon>
        <taxon>Pseudomonadati</taxon>
        <taxon>Pseudomonadota</taxon>
        <taxon>Betaproteobacteria</taxon>
        <taxon>Rhodocyclales</taxon>
        <taxon>Rhodocyclaceae</taxon>
        <taxon>Aromatoleum</taxon>
    </lineage>
</organism>
<gene>
    <name evidence="5" type="ORF">GO606_13995</name>
</gene>
<feature type="domain" description="Tyr recombinase" evidence="4">
    <location>
        <begin position="148"/>
        <end position="312"/>
    </location>
</feature>
<dbReference type="Gene3D" id="1.10.443.10">
    <property type="entry name" value="Intergrase catalytic core"/>
    <property type="match status" value="1"/>
</dbReference>
<evidence type="ECO:0000259" key="4">
    <source>
        <dbReference type="PROSITE" id="PS51898"/>
    </source>
</evidence>
<dbReference type="PANTHER" id="PTHR30349:SF94">
    <property type="entry name" value="INTEGRASE_RECOMBINASE HI_1414-RELATED"/>
    <property type="match status" value="1"/>
</dbReference>
<dbReference type="Pfam" id="PF00589">
    <property type="entry name" value="Phage_integrase"/>
    <property type="match status" value="1"/>
</dbReference>
<dbReference type="InterPro" id="IPR002104">
    <property type="entry name" value="Integrase_catalytic"/>
</dbReference>
<comment type="caution">
    <text evidence="5">The sequence shown here is derived from an EMBL/GenBank/DDBJ whole genome shotgun (WGS) entry which is preliminary data.</text>
</comment>
<dbReference type="RefSeq" id="WP_169119150.1">
    <property type="nucleotide sequence ID" value="NZ_WTVG02000039.1"/>
</dbReference>
<dbReference type="Proteomes" id="UP000615989">
    <property type="component" value="Unassembled WGS sequence"/>
</dbReference>
<accession>A0ABX1PMK8</accession>
<evidence type="ECO:0000256" key="3">
    <source>
        <dbReference type="ARBA" id="ARBA00023172"/>
    </source>
</evidence>
<proteinExistence type="predicted"/>
<evidence type="ECO:0000313" key="5">
    <source>
        <dbReference type="EMBL" id="NMG25810.1"/>
    </source>
</evidence>
<dbReference type="Gene3D" id="1.10.150.130">
    <property type="match status" value="1"/>
</dbReference>
<protein>
    <submittedName>
        <fullName evidence="5">Tyrosine-type recombinase/integrase</fullName>
    </submittedName>
</protein>
<evidence type="ECO:0000313" key="6">
    <source>
        <dbReference type="Proteomes" id="UP000615989"/>
    </source>
</evidence>
<dbReference type="SUPFAM" id="SSF56349">
    <property type="entry name" value="DNA breaking-rejoining enzymes"/>
    <property type="match status" value="1"/>
</dbReference>
<dbReference type="PROSITE" id="PS51898">
    <property type="entry name" value="TYR_RECOMBINASE"/>
    <property type="match status" value="1"/>
</dbReference>
<sequence>MAHFEKRGAGWRAHVCVDRTRKTKTFPTKREAKAWADEQEQDGILARHTLRDAIKKYRPIAEAHKGSQAELSRLAQLEKMECVDRPLDQITPKMIGAYRDTRGEAVAPVSVRRELIILSAIFHTAVDEWHWLHKSPMESVKRPETSKARRRGIAQVEIDAITKELDKARQGPQVGQMFRFSLETGMRLGEIIGLRWADVGEKAVTLRDTKNGDARKVPLSTAAREIIKARENLDPNEVFTLSAHVASKCFQRARDAAGHPDVHFHDARSEAITRLSKKLDVLQLARMIGHRDIKSLLHYYAESAESMADRLG</sequence>
<dbReference type="EMBL" id="WTVG01000043">
    <property type="protein sequence ID" value="NMG25810.1"/>
    <property type="molecule type" value="Genomic_DNA"/>
</dbReference>
<dbReference type="CDD" id="cd00796">
    <property type="entry name" value="INT_Rci_Hp1_C"/>
    <property type="match status" value="1"/>
</dbReference>